<evidence type="ECO:0000313" key="3">
    <source>
        <dbReference type="Proteomes" id="UP000248330"/>
    </source>
</evidence>
<keyword evidence="3" id="KW-1185">Reference proteome</keyword>
<evidence type="ECO:0000313" key="2">
    <source>
        <dbReference type="EMBL" id="PXV65700.1"/>
    </source>
</evidence>
<reference evidence="2 3" key="1">
    <citation type="submission" date="2018-04" db="EMBL/GenBank/DDBJ databases">
        <title>Genomic Encyclopedia of Type Strains, Phase IV (KMG-IV): sequencing the most valuable type-strain genomes for metagenomic binning, comparative biology and taxonomic classification.</title>
        <authorList>
            <person name="Goeker M."/>
        </authorList>
    </citation>
    <scope>NUCLEOTIDE SEQUENCE [LARGE SCALE GENOMIC DNA]</scope>
    <source>
        <strain evidence="2 3">DSM 104150</strain>
    </source>
</reference>
<organism evidence="2 3">
    <name type="scientific">Sinimarinibacterium flocculans</name>
    <dbReference type="NCBI Taxonomy" id="985250"/>
    <lineage>
        <taxon>Bacteria</taxon>
        <taxon>Pseudomonadati</taxon>
        <taxon>Pseudomonadota</taxon>
        <taxon>Gammaproteobacteria</taxon>
        <taxon>Nevskiales</taxon>
        <taxon>Nevskiaceae</taxon>
        <taxon>Sinimarinibacterium</taxon>
    </lineage>
</organism>
<sequence length="181" mass="18760">MKPLTVLALARLTVVLGVILPAATFAQDGCDGFKWDNVAAERALFATAAEDVRAGTDPGTAPTIVPDRLYRAALSPQETLRYAAPPSKKMLADGASGGLLRFRVARAGLYRVALDAGFWIDVVADGTAIPSVDFGGSPGCAAPRKIVIYELPAGRDLLLQLTGAVSTQVQVALTAAPDASP</sequence>
<dbReference type="RefSeq" id="WP_146216626.1">
    <property type="nucleotide sequence ID" value="NZ_CAWNXA010000009.1"/>
</dbReference>
<gene>
    <name evidence="2" type="ORF">C8D93_10979</name>
</gene>
<evidence type="ECO:0000256" key="1">
    <source>
        <dbReference type="SAM" id="SignalP"/>
    </source>
</evidence>
<name>A0A318E8S8_9GAMM</name>
<dbReference type="AlphaFoldDB" id="A0A318E8S8"/>
<keyword evidence="1" id="KW-0732">Signal</keyword>
<accession>A0A318E8S8</accession>
<evidence type="ECO:0008006" key="4">
    <source>
        <dbReference type="Google" id="ProtNLM"/>
    </source>
</evidence>
<feature type="chain" id="PRO_5016314800" description="Homogentisate 1,2-dioxygenase" evidence="1">
    <location>
        <begin position="27"/>
        <end position="181"/>
    </location>
</feature>
<protein>
    <recommendedName>
        <fullName evidence="4">Homogentisate 1,2-dioxygenase</fullName>
    </recommendedName>
</protein>
<comment type="caution">
    <text evidence="2">The sequence shown here is derived from an EMBL/GenBank/DDBJ whole genome shotgun (WGS) entry which is preliminary data.</text>
</comment>
<feature type="signal peptide" evidence="1">
    <location>
        <begin position="1"/>
        <end position="26"/>
    </location>
</feature>
<dbReference type="EMBL" id="QICN01000009">
    <property type="protein sequence ID" value="PXV65700.1"/>
    <property type="molecule type" value="Genomic_DNA"/>
</dbReference>
<dbReference type="OrthoDB" id="6058032at2"/>
<dbReference type="Proteomes" id="UP000248330">
    <property type="component" value="Unassembled WGS sequence"/>
</dbReference>
<proteinExistence type="predicted"/>